<keyword evidence="4" id="KW-0391">Immunity</keyword>
<comment type="caution">
    <text evidence="8">The sequence shown here is derived from an EMBL/GenBank/DDBJ whole genome shotgun (WGS) entry which is preliminary data.</text>
</comment>
<dbReference type="SUPFAM" id="SSF47986">
    <property type="entry name" value="DEATH domain"/>
    <property type="match status" value="1"/>
</dbReference>
<dbReference type="PROSITE" id="PS50209">
    <property type="entry name" value="CARD"/>
    <property type="match status" value="1"/>
</dbReference>
<reference evidence="8" key="1">
    <citation type="journal article" name="BMC Genomics">
        <title>Long-read sequencing and de novo genome assembly of marine medaka (Oryzias melastigma).</title>
        <authorList>
            <person name="Liang P."/>
            <person name="Saqib H.S.A."/>
            <person name="Ni X."/>
            <person name="Shen Y."/>
        </authorList>
    </citation>
    <scope>NUCLEOTIDE SEQUENCE</scope>
    <source>
        <strain evidence="8">Bigg-433</strain>
    </source>
</reference>
<dbReference type="InterPro" id="IPR032675">
    <property type="entry name" value="LRR_dom_sf"/>
</dbReference>
<dbReference type="Pfam" id="PF00619">
    <property type="entry name" value="CARD"/>
    <property type="match status" value="1"/>
</dbReference>
<evidence type="ECO:0000313" key="9">
    <source>
        <dbReference type="Proteomes" id="UP000646548"/>
    </source>
</evidence>
<feature type="non-terminal residue" evidence="8">
    <location>
        <position position="1"/>
    </location>
</feature>
<gene>
    <name evidence="8" type="ORF">FQA47_013272</name>
</gene>
<comment type="subcellular location">
    <subcellularLocation>
        <location evidence="1">Cytoplasm</location>
        <location evidence="1">Cytosol</location>
    </subcellularLocation>
</comment>
<dbReference type="Pfam" id="PF23679">
    <property type="entry name" value="UPA-FIIND"/>
    <property type="match status" value="1"/>
</dbReference>
<dbReference type="Gene3D" id="1.10.533.10">
    <property type="entry name" value="Death Domain, Fas"/>
    <property type="match status" value="1"/>
</dbReference>
<proteinExistence type="predicted"/>
<name>A0A834BZP0_ORYME</name>
<dbReference type="InterPro" id="IPR051249">
    <property type="entry name" value="NLRP_Inflammasome"/>
</dbReference>
<dbReference type="PANTHER" id="PTHR46985">
    <property type="entry name" value="NACHT, LRR AND PYD DOMAINS-CONTAINING PROTEIN 1"/>
    <property type="match status" value="1"/>
</dbReference>
<keyword evidence="3" id="KW-0399">Innate immunity</keyword>
<organism evidence="8 9">
    <name type="scientific">Oryzias melastigma</name>
    <name type="common">Marine medaka</name>
    <dbReference type="NCBI Taxonomy" id="30732"/>
    <lineage>
        <taxon>Eukaryota</taxon>
        <taxon>Metazoa</taxon>
        <taxon>Chordata</taxon>
        <taxon>Craniata</taxon>
        <taxon>Vertebrata</taxon>
        <taxon>Euteleostomi</taxon>
        <taxon>Actinopterygii</taxon>
        <taxon>Neopterygii</taxon>
        <taxon>Teleostei</taxon>
        <taxon>Neoteleostei</taxon>
        <taxon>Acanthomorphata</taxon>
        <taxon>Ovalentaria</taxon>
        <taxon>Atherinomorphae</taxon>
        <taxon>Beloniformes</taxon>
        <taxon>Adrianichthyidae</taxon>
        <taxon>Oryziinae</taxon>
        <taxon>Oryzias</taxon>
    </lineage>
</organism>
<dbReference type="SUPFAM" id="SSF52047">
    <property type="entry name" value="RNI-like"/>
    <property type="match status" value="1"/>
</dbReference>
<evidence type="ECO:0000256" key="3">
    <source>
        <dbReference type="ARBA" id="ARBA00022588"/>
    </source>
</evidence>
<dbReference type="PROSITE" id="PS51830">
    <property type="entry name" value="FIIND"/>
    <property type="match status" value="1"/>
</dbReference>
<feature type="domain" description="CARD" evidence="6">
    <location>
        <begin position="323"/>
        <end position="389"/>
    </location>
</feature>
<evidence type="ECO:0000256" key="2">
    <source>
        <dbReference type="ARBA" id="ARBA00022490"/>
    </source>
</evidence>
<dbReference type="InterPro" id="IPR025307">
    <property type="entry name" value="FIIND_dom"/>
</dbReference>
<dbReference type="Gene3D" id="3.80.10.10">
    <property type="entry name" value="Ribonuclease Inhibitor"/>
    <property type="match status" value="1"/>
</dbReference>
<dbReference type="InterPro" id="IPR001315">
    <property type="entry name" value="CARD"/>
</dbReference>
<dbReference type="GO" id="GO:0006954">
    <property type="term" value="P:inflammatory response"/>
    <property type="evidence" value="ECO:0007669"/>
    <property type="project" value="UniProtKB-KW"/>
</dbReference>
<dbReference type="GO" id="GO:0042981">
    <property type="term" value="P:regulation of apoptotic process"/>
    <property type="evidence" value="ECO:0007669"/>
    <property type="project" value="InterPro"/>
</dbReference>
<keyword evidence="5" id="KW-0395">Inflammatory response</keyword>
<evidence type="ECO:0000256" key="4">
    <source>
        <dbReference type="ARBA" id="ARBA00022859"/>
    </source>
</evidence>
<dbReference type="PANTHER" id="PTHR46985:SF2">
    <property type="entry name" value="APOPTOSIS-ASSOCIATED SPECK-LIKE PROTEIN CONTAINING A CARD"/>
    <property type="match status" value="1"/>
</dbReference>
<dbReference type="EMBL" id="WKFB01000723">
    <property type="protein sequence ID" value="KAF6718554.1"/>
    <property type="molecule type" value="Genomic_DNA"/>
</dbReference>
<evidence type="ECO:0000256" key="5">
    <source>
        <dbReference type="ARBA" id="ARBA00023198"/>
    </source>
</evidence>
<dbReference type="GO" id="GO:0045087">
    <property type="term" value="P:innate immune response"/>
    <property type="evidence" value="ECO:0007669"/>
    <property type="project" value="UniProtKB-KW"/>
</dbReference>
<feature type="domain" description="FIIND" evidence="7">
    <location>
        <begin position="54"/>
        <end position="325"/>
    </location>
</feature>
<keyword evidence="2" id="KW-0963">Cytoplasm</keyword>
<dbReference type="InterPro" id="IPR011029">
    <property type="entry name" value="DEATH-like_dom_sf"/>
</dbReference>
<dbReference type="GO" id="GO:0005829">
    <property type="term" value="C:cytosol"/>
    <property type="evidence" value="ECO:0007669"/>
    <property type="project" value="UniProtKB-SubCell"/>
</dbReference>
<sequence>PSRLTELDLRYNNIQDSGFLHLCGFLESPDCRLQTLRVDDLKSSVVSKKENITQSKTCSSFTPEVNPERDGRSYRYKFSGPGVFQCSLTGLKFNITHAGEVKYRTLVWDPTLLESMNLQAGGPLFSIESPQSSISQLQLPHCQPERSSDSLSVLHITDDGASLIQPVEVTQTHVIVDVPHLSAFGIVSSIFQMFTTKVNGQALLFLDSMDNLHFIHVILLPSNVPKEEVKEFHSDSKFIKVPSQCVFYKDQTYSCHSDPEGFVIQPSKAEVSANYGPNYDTLFKMRLPSSTEEVTIIIKDEQGQDIWKYTLHKSEMKDHKQQNSSLHTEKLRRKRLAFIEKVSHPTLNTLLLKMCQCGVITSSEEENIRAENHRSERARLLWDTVTNKGASSILIEKLKEEDEFCFEYLMLNINQ</sequence>
<dbReference type="AlphaFoldDB" id="A0A834BZP0"/>
<dbReference type="Proteomes" id="UP000646548">
    <property type="component" value="Unassembled WGS sequence"/>
</dbReference>
<evidence type="ECO:0000256" key="1">
    <source>
        <dbReference type="ARBA" id="ARBA00004514"/>
    </source>
</evidence>
<accession>A0A834BZP0</accession>
<evidence type="ECO:0000259" key="7">
    <source>
        <dbReference type="PROSITE" id="PS51830"/>
    </source>
</evidence>
<evidence type="ECO:0000259" key="6">
    <source>
        <dbReference type="PROSITE" id="PS50209"/>
    </source>
</evidence>
<evidence type="ECO:0000313" key="8">
    <source>
        <dbReference type="EMBL" id="KAF6718554.1"/>
    </source>
</evidence>
<dbReference type="Pfam" id="PF13553">
    <property type="entry name" value="FIIND"/>
    <property type="match status" value="1"/>
</dbReference>
<protein>
    <submittedName>
        <fullName evidence="8">NACHT, LRR and PYD domains-containing protein 1</fullName>
    </submittedName>
</protein>